<comment type="subcellular location">
    <subcellularLocation>
        <location evidence="1">Membrane</location>
    </subcellularLocation>
</comment>
<sequence>MHQYTIEAIIGPMMVLGIFGNVNVIVAVARKKVLRTKGAMLIFVLAISHLVINIAELKTLIFRLRFQSLNGRECFLYNIPYSLAIMFQSWLFLSMALDLCFCIMIPIKHMLWPKTKYILIMCIMPTCCALIVFFVNFIFVTEEDAPYCAYMLTMDDGVFEIISTSVVACNILTLLITIVSVFVAIRKSQDMRNHRHSSVTRRNSTVEERRKVFRSTFYMMSIYIFCWMTSSICFRVLFYMFENETNIVPYMPYLAIITMPNFCQAYFVTYFRSPRFRKAYREHFHWLTFGCMYPDVFDGPELRGGESGSKQDSATNQQVRADSDKKQKKGSSKKTVRIYEGEVI</sequence>
<feature type="domain" description="G-protein coupled receptors family 1 profile" evidence="7">
    <location>
        <begin position="20"/>
        <end position="232"/>
    </location>
</feature>
<dbReference type="KEGG" id="cel:CELE_T22G5.4"/>
<dbReference type="InterPro" id="IPR000276">
    <property type="entry name" value="GPCR_Rhodpsn"/>
</dbReference>
<evidence type="ECO:0000256" key="4">
    <source>
        <dbReference type="ARBA" id="ARBA00023136"/>
    </source>
</evidence>
<evidence type="ECO:0000313" key="9">
    <source>
        <dbReference type="Proteomes" id="UP000001940"/>
    </source>
</evidence>
<gene>
    <name evidence="8 10" type="primary">srsx-19</name>
    <name evidence="8" type="ORF">CELE_T22G5.4</name>
    <name evidence="10" type="ORF">T22G5.4</name>
</gene>
<dbReference type="InterPro" id="IPR017452">
    <property type="entry name" value="GPCR_Rhodpsn_7TM"/>
</dbReference>
<feature type="transmembrane region" description="Helical" evidence="6">
    <location>
        <begin position="250"/>
        <end position="271"/>
    </location>
</feature>
<feature type="transmembrane region" description="Helical" evidence="6">
    <location>
        <begin position="41"/>
        <end position="61"/>
    </location>
</feature>
<feature type="compositionally biased region" description="Polar residues" evidence="5">
    <location>
        <begin position="308"/>
        <end position="320"/>
    </location>
</feature>
<evidence type="ECO:0000256" key="1">
    <source>
        <dbReference type="ARBA" id="ARBA00004370"/>
    </source>
</evidence>
<dbReference type="OrthoDB" id="9975554at2759"/>
<dbReference type="HOGENOM" id="CLU_066307_0_0_1"/>
<name>Q9XVI7_CAEEL</name>
<dbReference type="EMBL" id="BX284605">
    <property type="protein sequence ID" value="CAB03389.1"/>
    <property type="molecule type" value="Genomic_DNA"/>
</dbReference>
<dbReference type="AGR" id="WB:WBGene00011931"/>
<feature type="transmembrane region" description="Helical" evidence="6">
    <location>
        <begin position="217"/>
        <end position="238"/>
    </location>
</feature>
<dbReference type="PANTHER" id="PTHR23360">
    <property type="entry name" value="G-PROTEIN COUPLED RECEPTORS FAMILY 1 PROFILE DOMAIN-CONTAINING PROTEIN-RELATED"/>
    <property type="match status" value="1"/>
</dbReference>
<dbReference type="InParanoid" id="Q9XVI7"/>
<dbReference type="Gene3D" id="1.20.1070.10">
    <property type="entry name" value="Rhodopsin 7-helix transmembrane proteins"/>
    <property type="match status" value="1"/>
</dbReference>
<feature type="transmembrane region" description="Helical" evidence="6">
    <location>
        <begin position="161"/>
        <end position="185"/>
    </location>
</feature>
<feature type="transmembrane region" description="Helical" evidence="6">
    <location>
        <begin position="6"/>
        <end position="29"/>
    </location>
</feature>
<dbReference type="PIR" id="T25125">
    <property type="entry name" value="T25125"/>
</dbReference>
<dbReference type="Proteomes" id="UP000001940">
    <property type="component" value="Chromosome V"/>
</dbReference>
<keyword evidence="9" id="KW-1185">Reference proteome</keyword>
<evidence type="ECO:0000313" key="10">
    <source>
        <dbReference type="WormBase" id="T22G5.4"/>
    </source>
</evidence>
<dbReference type="Pfam" id="PF10320">
    <property type="entry name" value="7TM_GPCR_Srsx"/>
    <property type="match status" value="1"/>
</dbReference>
<keyword evidence="4 6" id="KW-0472">Membrane</keyword>
<keyword evidence="8" id="KW-0675">Receptor</keyword>
<feature type="transmembrane region" description="Helical" evidence="6">
    <location>
        <begin position="81"/>
        <end position="105"/>
    </location>
</feature>
<evidence type="ECO:0000313" key="8">
    <source>
        <dbReference type="EMBL" id="CAB03389.1"/>
    </source>
</evidence>
<dbReference type="SMR" id="Q9XVI7"/>
<dbReference type="GeneID" id="188760"/>
<dbReference type="SUPFAM" id="SSF81321">
    <property type="entry name" value="Family A G protein-coupled receptor-like"/>
    <property type="match status" value="1"/>
</dbReference>
<dbReference type="OMA" id="KYILIMC"/>
<protein>
    <submittedName>
        <fullName evidence="8">G-protein coupled receptors family 1 profile domain-containing protein</fullName>
    </submittedName>
</protein>
<evidence type="ECO:0000256" key="5">
    <source>
        <dbReference type="SAM" id="MobiDB-lite"/>
    </source>
</evidence>
<reference evidence="8 9" key="1">
    <citation type="journal article" date="1998" name="Science">
        <title>Genome sequence of the nematode C. elegans: a platform for investigating biology.</title>
        <authorList>
            <consortium name="The C. elegans sequencing consortium"/>
            <person name="Sulson J.E."/>
            <person name="Waterston R."/>
        </authorList>
    </citation>
    <scope>NUCLEOTIDE SEQUENCE [LARGE SCALE GENOMIC DNA]</scope>
    <source>
        <strain evidence="8 9">Bristol N2</strain>
    </source>
</reference>
<dbReference type="PANTHER" id="PTHR23360:SF15">
    <property type="entry name" value="G-PROTEIN COUPLED RECEPTORS FAMILY 1 PROFILE DOMAIN-CONTAINING PROTEIN"/>
    <property type="match status" value="1"/>
</dbReference>
<accession>Q9XVI7</accession>
<dbReference type="InterPro" id="IPR019424">
    <property type="entry name" value="7TM_GPCR_Srsx"/>
</dbReference>
<dbReference type="PROSITE" id="PS50262">
    <property type="entry name" value="G_PROTEIN_RECEP_F1_2"/>
    <property type="match status" value="1"/>
</dbReference>
<dbReference type="SMART" id="SM01381">
    <property type="entry name" value="7TM_GPCR_Srsx"/>
    <property type="match status" value="1"/>
</dbReference>
<keyword evidence="2 6" id="KW-0812">Transmembrane</keyword>
<dbReference type="Bgee" id="WBGene00011931">
    <property type="expression patterns" value="Expressed in larva and 1 other cell type or tissue"/>
</dbReference>
<dbReference type="PaxDb" id="6239-T22G5.4"/>
<keyword evidence="3 6" id="KW-1133">Transmembrane helix</keyword>
<evidence type="ECO:0000256" key="6">
    <source>
        <dbReference type="SAM" id="Phobius"/>
    </source>
</evidence>
<evidence type="ECO:0000259" key="7">
    <source>
        <dbReference type="PROSITE" id="PS50262"/>
    </source>
</evidence>
<feature type="region of interest" description="Disordered" evidence="5">
    <location>
        <begin position="303"/>
        <end position="344"/>
    </location>
</feature>
<dbReference type="InterPro" id="IPR047130">
    <property type="entry name" value="7TM_GPCR_Srsx_nematod"/>
</dbReference>
<dbReference type="WormBase" id="T22G5.4">
    <property type="protein sequence ID" value="CE13988"/>
    <property type="gene ID" value="WBGene00011931"/>
    <property type="gene designation" value="srsx-19"/>
</dbReference>
<dbReference type="CTD" id="188760"/>
<evidence type="ECO:0000256" key="2">
    <source>
        <dbReference type="ARBA" id="ARBA00022692"/>
    </source>
</evidence>
<proteinExistence type="predicted"/>
<dbReference type="AlphaFoldDB" id="Q9XVI7"/>
<dbReference type="FunCoup" id="Q9XVI7">
    <property type="interactions" value="40"/>
</dbReference>
<dbReference type="RefSeq" id="NP_506442.1">
    <property type="nucleotide sequence ID" value="NM_074041.4"/>
</dbReference>
<dbReference type="UCSC" id="T22G5.4">
    <property type="organism name" value="c. elegans"/>
</dbReference>
<dbReference type="CDD" id="cd00637">
    <property type="entry name" value="7tm_classA_rhodopsin-like"/>
    <property type="match status" value="1"/>
</dbReference>
<dbReference type="eggNOG" id="ENOG502TFSJ">
    <property type="taxonomic scope" value="Eukaryota"/>
</dbReference>
<dbReference type="GO" id="GO:0004930">
    <property type="term" value="F:G protein-coupled receptor activity"/>
    <property type="evidence" value="ECO:0007669"/>
    <property type="project" value="InterPro"/>
</dbReference>
<evidence type="ECO:0000256" key="3">
    <source>
        <dbReference type="ARBA" id="ARBA00022989"/>
    </source>
</evidence>
<feature type="transmembrane region" description="Helical" evidence="6">
    <location>
        <begin position="117"/>
        <end position="141"/>
    </location>
</feature>
<dbReference type="GO" id="GO:0016020">
    <property type="term" value="C:membrane"/>
    <property type="evidence" value="ECO:0007669"/>
    <property type="project" value="UniProtKB-SubCell"/>
</dbReference>
<dbReference type="PhylomeDB" id="Q9XVI7"/>
<feature type="compositionally biased region" description="Basic residues" evidence="5">
    <location>
        <begin position="326"/>
        <end position="336"/>
    </location>
</feature>
<organism evidence="8 9">
    <name type="scientific">Caenorhabditis elegans</name>
    <dbReference type="NCBI Taxonomy" id="6239"/>
    <lineage>
        <taxon>Eukaryota</taxon>
        <taxon>Metazoa</taxon>
        <taxon>Ecdysozoa</taxon>
        <taxon>Nematoda</taxon>
        <taxon>Chromadorea</taxon>
        <taxon>Rhabditida</taxon>
        <taxon>Rhabditina</taxon>
        <taxon>Rhabditomorpha</taxon>
        <taxon>Rhabditoidea</taxon>
        <taxon>Rhabditidae</taxon>
        <taxon>Peloderinae</taxon>
        <taxon>Caenorhabditis</taxon>
    </lineage>
</organism>